<keyword evidence="2" id="KW-1185">Reference proteome</keyword>
<reference evidence="1 2" key="1">
    <citation type="submission" date="2021-01" db="EMBL/GenBank/DDBJ databases">
        <title>WGS of actinomycetes isolated from Thailand.</title>
        <authorList>
            <person name="Thawai C."/>
        </authorList>
    </citation>
    <scope>NUCLEOTIDE SEQUENCE [LARGE SCALE GENOMIC DNA]</scope>
    <source>
        <strain evidence="1 2">CH9-7</strain>
    </source>
</reference>
<accession>A0ABS1MNR1</accession>
<organism evidence="1 2">
    <name type="scientific">Streptomyces siderophoricus</name>
    <dbReference type="NCBI Taxonomy" id="2802281"/>
    <lineage>
        <taxon>Bacteria</taxon>
        <taxon>Bacillati</taxon>
        <taxon>Actinomycetota</taxon>
        <taxon>Actinomycetes</taxon>
        <taxon>Kitasatosporales</taxon>
        <taxon>Streptomycetaceae</taxon>
        <taxon>Streptomyces</taxon>
    </lineage>
</organism>
<name>A0ABS1MNR1_9ACTN</name>
<sequence>MSRTGLLLKELHAAETELAAAYHAVAERHTADHGTSYPCHTLAAQCDAHAEQIRGWGGRYGAALHPPVHSDLLTAARDALRHEGSELLGRRPGSGLLLLRDLRRLYVKAEATYINWIMLGQAARALRDQDLLAALGPLQQQTRTQATWITTRIKEAAPQILLATD</sequence>
<evidence type="ECO:0008006" key="3">
    <source>
        <dbReference type="Google" id="ProtNLM"/>
    </source>
</evidence>
<protein>
    <recommendedName>
        <fullName evidence="3">DUF892 family protein</fullName>
    </recommendedName>
</protein>
<gene>
    <name evidence="1" type="ORF">JK360_08230</name>
</gene>
<comment type="caution">
    <text evidence="1">The sequence shown here is derived from an EMBL/GenBank/DDBJ whole genome shotgun (WGS) entry which is preliminary data.</text>
</comment>
<dbReference type="EMBL" id="JAERRI010000004">
    <property type="protein sequence ID" value="MBL1089384.1"/>
    <property type="molecule type" value="Genomic_DNA"/>
</dbReference>
<proteinExistence type="predicted"/>
<evidence type="ECO:0000313" key="2">
    <source>
        <dbReference type="Proteomes" id="UP000629371"/>
    </source>
</evidence>
<dbReference type="RefSeq" id="WP_201802361.1">
    <property type="nucleotide sequence ID" value="NZ_JAERRI010000004.1"/>
</dbReference>
<evidence type="ECO:0000313" key="1">
    <source>
        <dbReference type="EMBL" id="MBL1089384.1"/>
    </source>
</evidence>
<dbReference type="Proteomes" id="UP000629371">
    <property type="component" value="Unassembled WGS sequence"/>
</dbReference>